<dbReference type="GO" id="GO:0016020">
    <property type="term" value="C:membrane"/>
    <property type="evidence" value="ECO:0007669"/>
    <property type="project" value="UniProtKB-SubCell"/>
</dbReference>
<dbReference type="Gene3D" id="3.40.50.1820">
    <property type="entry name" value="alpha/beta hydrolase"/>
    <property type="match status" value="1"/>
</dbReference>
<comment type="similarity">
    <text evidence="4">Belongs to the putative lipase ROG1 family.</text>
</comment>
<accession>W9X7T8</accession>
<evidence type="ECO:0000256" key="3">
    <source>
        <dbReference type="ARBA" id="ARBA00004370"/>
    </source>
</evidence>
<feature type="non-terminal residue" evidence="9">
    <location>
        <position position="1"/>
    </location>
</feature>
<organism evidence="9 10">
    <name type="scientific">Cladophialophora psammophila CBS 110553</name>
    <dbReference type="NCBI Taxonomy" id="1182543"/>
    <lineage>
        <taxon>Eukaryota</taxon>
        <taxon>Fungi</taxon>
        <taxon>Dikarya</taxon>
        <taxon>Ascomycota</taxon>
        <taxon>Pezizomycotina</taxon>
        <taxon>Eurotiomycetes</taxon>
        <taxon>Chaetothyriomycetidae</taxon>
        <taxon>Chaetothyriales</taxon>
        <taxon>Herpotrichiellaceae</taxon>
        <taxon>Cladophialophora</taxon>
    </lineage>
</organism>
<evidence type="ECO:0000256" key="6">
    <source>
        <dbReference type="ARBA" id="ARBA00023128"/>
    </source>
</evidence>
<keyword evidence="5" id="KW-0256">Endoplasmic reticulum</keyword>
<keyword evidence="10" id="KW-1185">Reference proteome</keyword>
<dbReference type="GO" id="GO:0005783">
    <property type="term" value="C:endoplasmic reticulum"/>
    <property type="evidence" value="ECO:0007669"/>
    <property type="project" value="UniProtKB-SubCell"/>
</dbReference>
<feature type="domain" description="DUF676" evidence="8">
    <location>
        <begin position="16"/>
        <end position="146"/>
    </location>
</feature>
<evidence type="ECO:0000256" key="4">
    <source>
        <dbReference type="ARBA" id="ARBA00007920"/>
    </source>
</evidence>
<sequence>GIKVLHDLPNAAVDVCFVHGLTGNRDSTWTAKGQPQPWSQALLPSRLCRSRVLTYGYDAYVTRGLGTVASSNRLTDHASNFLNDLTTNGAADDALWRPLIFVAHSLGGLVCKEMILASRNNPESHLKAVFAATKGIIFMGTPHTGRWMADWASIPAEALGVIISTNKSLLKVLQTNDPFLKSIQHRFLAMIRDIPSSGSSIKITC</sequence>
<dbReference type="RefSeq" id="XP_007741928.1">
    <property type="nucleotide sequence ID" value="XM_007743738.1"/>
</dbReference>
<dbReference type="AlphaFoldDB" id="W9X7T8"/>
<keyword evidence="6" id="KW-0496">Mitochondrion</keyword>
<dbReference type="eggNOG" id="KOG2029">
    <property type="taxonomic scope" value="Eukaryota"/>
</dbReference>
<dbReference type="InterPro" id="IPR029058">
    <property type="entry name" value="AB_hydrolase_fold"/>
</dbReference>
<keyword evidence="7" id="KW-0472">Membrane</keyword>
<comment type="subcellular location">
    <subcellularLocation>
        <location evidence="2">Endoplasmic reticulum</location>
    </subcellularLocation>
    <subcellularLocation>
        <location evidence="3">Membrane</location>
    </subcellularLocation>
    <subcellularLocation>
        <location evidence="1">Mitochondrion</location>
    </subcellularLocation>
</comment>
<evidence type="ECO:0000313" key="9">
    <source>
        <dbReference type="EMBL" id="EXJ73365.1"/>
    </source>
</evidence>
<dbReference type="Proteomes" id="UP000019471">
    <property type="component" value="Unassembled WGS sequence"/>
</dbReference>
<comment type="caution">
    <text evidence="9">The sequence shown here is derived from an EMBL/GenBank/DDBJ whole genome shotgun (WGS) entry which is preliminary data.</text>
</comment>
<evidence type="ECO:0000256" key="5">
    <source>
        <dbReference type="ARBA" id="ARBA00022824"/>
    </source>
</evidence>
<dbReference type="GO" id="GO:0005739">
    <property type="term" value="C:mitochondrion"/>
    <property type="evidence" value="ECO:0007669"/>
    <property type="project" value="UniProtKB-SubCell"/>
</dbReference>
<feature type="non-terminal residue" evidence="9">
    <location>
        <position position="205"/>
    </location>
</feature>
<evidence type="ECO:0000256" key="7">
    <source>
        <dbReference type="ARBA" id="ARBA00023136"/>
    </source>
</evidence>
<gene>
    <name evidence="9" type="ORF">A1O5_03125</name>
</gene>
<dbReference type="PANTHER" id="PTHR48182:SF2">
    <property type="entry name" value="PROTEIN SERAC1"/>
    <property type="match status" value="1"/>
</dbReference>
<evidence type="ECO:0000256" key="1">
    <source>
        <dbReference type="ARBA" id="ARBA00004173"/>
    </source>
</evidence>
<dbReference type="InterPro" id="IPR052374">
    <property type="entry name" value="SERAC1"/>
</dbReference>
<protein>
    <recommendedName>
        <fullName evidence="8">DUF676 domain-containing protein</fullName>
    </recommendedName>
</protein>
<name>W9X7T8_9EURO</name>
<evidence type="ECO:0000256" key="2">
    <source>
        <dbReference type="ARBA" id="ARBA00004240"/>
    </source>
</evidence>
<evidence type="ECO:0000259" key="8">
    <source>
        <dbReference type="Pfam" id="PF05057"/>
    </source>
</evidence>
<evidence type="ECO:0000313" key="10">
    <source>
        <dbReference type="Proteomes" id="UP000019471"/>
    </source>
</evidence>
<proteinExistence type="inferred from homology"/>
<reference evidence="9 10" key="1">
    <citation type="submission" date="2013-03" db="EMBL/GenBank/DDBJ databases">
        <title>The Genome Sequence of Cladophialophora psammophila CBS 110553.</title>
        <authorList>
            <consortium name="The Broad Institute Genomics Platform"/>
            <person name="Cuomo C."/>
            <person name="de Hoog S."/>
            <person name="Gorbushina A."/>
            <person name="Walker B."/>
            <person name="Young S.K."/>
            <person name="Zeng Q."/>
            <person name="Gargeya S."/>
            <person name="Fitzgerald M."/>
            <person name="Haas B."/>
            <person name="Abouelleil A."/>
            <person name="Allen A.W."/>
            <person name="Alvarado L."/>
            <person name="Arachchi H.M."/>
            <person name="Berlin A.M."/>
            <person name="Chapman S.B."/>
            <person name="Gainer-Dewar J."/>
            <person name="Goldberg J."/>
            <person name="Griggs A."/>
            <person name="Gujja S."/>
            <person name="Hansen M."/>
            <person name="Howarth C."/>
            <person name="Imamovic A."/>
            <person name="Ireland A."/>
            <person name="Larimer J."/>
            <person name="McCowan C."/>
            <person name="Murphy C."/>
            <person name="Pearson M."/>
            <person name="Poon T.W."/>
            <person name="Priest M."/>
            <person name="Roberts A."/>
            <person name="Saif S."/>
            <person name="Shea T."/>
            <person name="Sisk P."/>
            <person name="Sykes S."/>
            <person name="Wortman J."/>
            <person name="Nusbaum C."/>
            <person name="Birren B."/>
        </authorList>
    </citation>
    <scope>NUCLEOTIDE SEQUENCE [LARGE SCALE GENOMIC DNA]</scope>
    <source>
        <strain evidence="9 10">CBS 110553</strain>
    </source>
</reference>
<dbReference type="OrthoDB" id="4160655at2759"/>
<dbReference type="HOGENOM" id="CLU_000288_182_4_1"/>
<dbReference type="GeneID" id="19187855"/>
<dbReference type="InterPro" id="IPR007751">
    <property type="entry name" value="DUF676_lipase-like"/>
</dbReference>
<dbReference type="SUPFAM" id="SSF53474">
    <property type="entry name" value="alpha/beta-Hydrolases"/>
    <property type="match status" value="1"/>
</dbReference>
<dbReference type="EMBL" id="AMGX01000004">
    <property type="protein sequence ID" value="EXJ73365.1"/>
    <property type="molecule type" value="Genomic_DNA"/>
</dbReference>
<dbReference type="Pfam" id="PF05057">
    <property type="entry name" value="DUF676"/>
    <property type="match status" value="1"/>
</dbReference>
<dbReference type="PANTHER" id="PTHR48182">
    <property type="entry name" value="PROTEIN SERAC1"/>
    <property type="match status" value="1"/>
</dbReference>